<evidence type="ECO:0000256" key="1">
    <source>
        <dbReference type="SAM" id="Phobius"/>
    </source>
</evidence>
<name>A0ABP9CRD9_9FLAO</name>
<feature type="transmembrane region" description="Helical" evidence="1">
    <location>
        <begin position="84"/>
        <end position="101"/>
    </location>
</feature>
<accession>A0ABP9CRD9</accession>
<evidence type="ECO:0000313" key="2">
    <source>
        <dbReference type="EMBL" id="GAA4817090.1"/>
    </source>
</evidence>
<sequence>MTELQTVKENFKSDLKKLRILLIILTLIQIGYMIIIFADTKLWIKLDFDYKANWLIWGLNLIVAGIFLWFNWTRMPIEKKAKTNNTFMILFLGIIGMWLWIPNKREINKLTEK</sequence>
<protein>
    <submittedName>
        <fullName evidence="2">Uncharacterized protein</fullName>
    </submittedName>
</protein>
<feature type="transmembrane region" description="Helical" evidence="1">
    <location>
        <begin position="54"/>
        <end position="72"/>
    </location>
</feature>
<keyword evidence="1" id="KW-1133">Transmembrane helix</keyword>
<keyword evidence="1" id="KW-0812">Transmembrane</keyword>
<proteinExistence type="predicted"/>
<dbReference type="EMBL" id="BAABJW010000005">
    <property type="protein sequence ID" value="GAA4817090.1"/>
    <property type="molecule type" value="Genomic_DNA"/>
</dbReference>
<gene>
    <name evidence="2" type="ORF">GCM10023330_27160</name>
</gene>
<evidence type="ECO:0000313" key="3">
    <source>
        <dbReference type="Proteomes" id="UP001501433"/>
    </source>
</evidence>
<dbReference type="RefSeq" id="WP_345277745.1">
    <property type="nucleotide sequence ID" value="NZ_BAABJW010000005.1"/>
</dbReference>
<organism evidence="2 3">
    <name type="scientific">Litoribaculum gwangyangense</name>
    <dbReference type="NCBI Taxonomy" id="1130722"/>
    <lineage>
        <taxon>Bacteria</taxon>
        <taxon>Pseudomonadati</taxon>
        <taxon>Bacteroidota</taxon>
        <taxon>Flavobacteriia</taxon>
        <taxon>Flavobacteriales</taxon>
        <taxon>Flavobacteriaceae</taxon>
        <taxon>Litoribaculum</taxon>
    </lineage>
</organism>
<keyword evidence="3" id="KW-1185">Reference proteome</keyword>
<feature type="transmembrane region" description="Helical" evidence="1">
    <location>
        <begin position="20"/>
        <end position="38"/>
    </location>
</feature>
<comment type="caution">
    <text evidence="2">The sequence shown here is derived from an EMBL/GenBank/DDBJ whole genome shotgun (WGS) entry which is preliminary data.</text>
</comment>
<dbReference type="Proteomes" id="UP001501433">
    <property type="component" value="Unassembled WGS sequence"/>
</dbReference>
<reference evidence="3" key="1">
    <citation type="journal article" date="2019" name="Int. J. Syst. Evol. Microbiol.">
        <title>The Global Catalogue of Microorganisms (GCM) 10K type strain sequencing project: providing services to taxonomists for standard genome sequencing and annotation.</title>
        <authorList>
            <consortium name="The Broad Institute Genomics Platform"/>
            <consortium name="The Broad Institute Genome Sequencing Center for Infectious Disease"/>
            <person name="Wu L."/>
            <person name="Ma J."/>
        </authorList>
    </citation>
    <scope>NUCLEOTIDE SEQUENCE [LARGE SCALE GENOMIC DNA]</scope>
    <source>
        <strain evidence="3">JCM 18325</strain>
    </source>
</reference>
<keyword evidence="1" id="KW-0472">Membrane</keyword>